<evidence type="ECO:0000256" key="3">
    <source>
        <dbReference type="ARBA" id="ARBA00022801"/>
    </source>
</evidence>
<feature type="chain" id="PRO_5020666868" evidence="9">
    <location>
        <begin position="22"/>
        <end position="322"/>
    </location>
</feature>
<dbReference type="RefSeq" id="WP_132529858.1">
    <property type="nucleotide sequence ID" value="NZ_BMJO01000003.1"/>
</dbReference>
<evidence type="ECO:0000256" key="7">
    <source>
        <dbReference type="PIRSR" id="PIRSR606710-2"/>
    </source>
</evidence>
<dbReference type="PANTHER" id="PTHR43772:SF2">
    <property type="entry name" value="PUTATIVE (AFU_ORTHOLOGUE AFUA_2G04480)-RELATED"/>
    <property type="match status" value="1"/>
</dbReference>
<dbReference type="Pfam" id="PF04616">
    <property type="entry name" value="Glyco_hydro_43"/>
    <property type="match status" value="1"/>
</dbReference>
<dbReference type="SUPFAM" id="SSF75005">
    <property type="entry name" value="Arabinanase/levansucrase/invertase"/>
    <property type="match status" value="1"/>
</dbReference>
<dbReference type="GO" id="GO:0045493">
    <property type="term" value="P:xylan catabolic process"/>
    <property type="evidence" value="ECO:0007669"/>
    <property type="project" value="UniProtKB-KW"/>
</dbReference>
<evidence type="ECO:0000256" key="5">
    <source>
        <dbReference type="ARBA" id="ARBA00023295"/>
    </source>
</evidence>
<dbReference type="Proteomes" id="UP000622648">
    <property type="component" value="Unassembled WGS sequence"/>
</dbReference>
<dbReference type="PANTHER" id="PTHR43772">
    <property type="entry name" value="ENDO-1,4-BETA-XYLANASE"/>
    <property type="match status" value="1"/>
</dbReference>
<reference evidence="10" key="1">
    <citation type="journal article" date="2014" name="Int. J. Syst. Evol. Microbiol.">
        <title>Complete genome of a new Firmicutes species belonging to the dominant human colonic microbiota ('Ruminococcus bicirculans') reveals two chromosomes and a selective capacity to utilize plant glucans.</title>
        <authorList>
            <consortium name="NISC Comparative Sequencing Program"/>
            <person name="Wegmann U."/>
            <person name="Louis P."/>
            <person name="Goesmann A."/>
            <person name="Henrissat B."/>
            <person name="Duncan S.H."/>
            <person name="Flint H.J."/>
        </authorList>
    </citation>
    <scope>NUCLEOTIDE SEQUENCE</scope>
    <source>
        <strain evidence="10">CGMCC 1.15644</strain>
    </source>
</reference>
<evidence type="ECO:0000256" key="4">
    <source>
        <dbReference type="ARBA" id="ARBA00023277"/>
    </source>
</evidence>
<organism evidence="11 12">
    <name type="scientific">Pedobacter psychrotolerans</name>
    <dbReference type="NCBI Taxonomy" id="1843235"/>
    <lineage>
        <taxon>Bacteria</taxon>
        <taxon>Pseudomonadati</taxon>
        <taxon>Bacteroidota</taxon>
        <taxon>Sphingobacteriia</taxon>
        <taxon>Sphingobacteriales</taxon>
        <taxon>Sphingobacteriaceae</taxon>
        <taxon>Pedobacter</taxon>
    </lineage>
</organism>
<protein>
    <submittedName>
        <fullName evidence="10">Glycoside hydrolase</fullName>
    </submittedName>
    <submittedName>
        <fullName evidence="11">Glycosyl hydrolase family 43</fullName>
    </submittedName>
</protein>
<sequence length="322" mass="36055">MKSRNLIILIALICSMQTSMKAQNPIIKDIFTADPAPIVYKNTVYLYTGHDTATVKDTNYKMPDWHVFSSQNMVDWKDHGTLLSPKTFAWAEGDAYAAQCIQRDGKFYWYVSTGHKKNAESGGGMAIGVAVSDSPTGPFKDAIGKALITNEMTKDKKHGWDDIDPTVFVDDDGQAYLFWGNGSCKSVKLKKNMTELDGPITVLDIKNYIEGPWVYKRKGNYYLVYAGVGTKPEMIEYSMAKSLQGPWEYKGIIQENVPNSFTTHPGIVDFKGKSYFFYHNGTLSTGGSYRRSICIDYMHYNQDGTIQKIIQTTEGVAAVGKR</sequence>
<gene>
    <name evidence="11" type="ORF">EV200_102242</name>
    <name evidence="10" type="ORF">GCM10011413_17970</name>
</gene>
<dbReference type="Proteomes" id="UP000295684">
    <property type="component" value="Unassembled WGS sequence"/>
</dbReference>
<feature type="active site" description="Proton donor" evidence="6">
    <location>
        <position position="210"/>
    </location>
</feature>
<evidence type="ECO:0000256" key="2">
    <source>
        <dbReference type="ARBA" id="ARBA00022651"/>
    </source>
</evidence>
<dbReference type="OrthoDB" id="9803461at2"/>
<dbReference type="GO" id="GO:0004553">
    <property type="term" value="F:hydrolase activity, hydrolyzing O-glycosyl compounds"/>
    <property type="evidence" value="ECO:0007669"/>
    <property type="project" value="InterPro"/>
</dbReference>
<evidence type="ECO:0000256" key="9">
    <source>
        <dbReference type="SAM" id="SignalP"/>
    </source>
</evidence>
<dbReference type="Gene3D" id="2.115.10.20">
    <property type="entry name" value="Glycosyl hydrolase domain, family 43"/>
    <property type="match status" value="1"/>
</dbReference>
<feature type="active site" description="Proton acceptor" evidence="6">
    <location>
        <position position="34"/>
    </location>
</feature>
<keyword evidence="5 8" id="KW-0326">Glycosidase</keyword>
<feature type="site" description="Important for catalytic activity, responsible for pKa modulation of the active site Glu and correct orientation of both the proton donor and substrate" evidence="7">
    <location>
        <position position="164"/>
    </location>
</feature>
<feature type="signal peptide" evidence="9">
    <location>
        <begin position="1"/>
        <end position="21"/>
    </location>
</feature>
<accession>A0A4R2HM26</accession>
<dbReference type="InterPro" id="IPR006710">
    <property type="entry name" value="Glyco_hydro_43"/>
</dbReference>
<evidence type="ECO:0000313" key="11">
    <source>
        <dbReference type="EMBL" id="TCO28825.1"/>
    </source>
</evidence>
<keyword evidence="2" id="KW-0858">Xylan degradation</keyword>
<dbReference type="InterPro" id="IPR023296">
    <property type="entry name" value="Glyco_hydro_beta-prop_sf"/>
</dbReference>
<comment type="similarity">
    <text evidence="1 8">Belongs to the glycosyl hydrolase 43 family.</text>
</comment>
<dbReference type="AlphaFoldDB" id="A0A4R2HM26"/>
<keyword evidence="4" id="KW-0119">Carbohydrate metabolism</keyword>
<name>A0A4R2HM26_9SPHI</name>
<evidence type="ECO:0000313" key="13">
    <source>
        <dbReference type="Proteomes" id="UP000622648"/>
    </source>
</evidence>
<evidence type="ECO:0000256" key="6">
    <source>
        <dbReference type="PIRSR" id="PIRSR606710-1"/>
    </source>
</evidence>
<reference evidence="13" key="2">
    <citation type="journal article" date="2019" name="Int. J. Syst. Evol. Microbiol.">
        <title>The Global Catalogue of Microorganisms (GCM) 10K type strain sequencing project: providing services to taxonomists for standard genome sequencing and annotation.</title>
        <authorList>
            <consortium name="The Broad Institute Genomics Platform"/>
            <consortium name="The Broad Institute Genome Sequencing Center for Infectious Disease"/>
            <person name="Wu L."/>
            <person name="Ma J."/>
        </authorList>
    </citation>
    <scope>NUCLEOTIDE SEQUENCE [LARGE SCALE GENOMIC DNA]</scope>
    <source>
        <strain evidence="13">CGMCC 1.15644</strain>
    </source>
</reference>
<keyword evidence="2" id="KW-0624">Polysaccharide degradation</keyword>
<evidence type="ECO:0000256" key="1">
    <source>
        <dbReference type="ARBA" id="ARBA00009865"/>
    </source>
</evidence>
<dbReference type="InterPro" id="IPR052176">
    <property type="entry name" value="Glycosyl_Hydrlase_43_Enz"/>
</dbReference>
<dbReference type="EMBL" id="SLWO01000002">
    <property type="protein sequence ID" value="TCO28825.1"/>
    <property type="molecule type" value="Genomic_DNA"/>
</dbReference>
<proteinExistence type="inferred from homology"/>
<dbReference type="EMBL" id="BMJO01000003">
    <property type="protein sequence ID" value="GGE52060.1"/>
    <property type="molecule type" value="Genomic_DNA"/>
</dbReference>
<evidence type="ECO:0000313" key="10">
    <source>
        <dbReference type="EMBL" id="GGE52060.1"/>
    </source>
</evidence>
<keyword evidence="3 8" id="KW-0378">Hydrolase</keyword>
<keyword evidence="9" id="KW-0732">Signal</keyword>
<evidence type="ECO:0000256" key="8">
    <source>
        <dbReference type="RuleBase" id="RU361187"/>
    </source>
</evidence>
<evidence type="ECO:0000313" key="12">
    <source>
        <dbReference type="Proteomes" id="UP000295684"/>
    </source>
</evidence>
<keyword evidence="13" id="KW-1185">Reference proteome</keyword>
<dbReference type="CDD" id="cd18618">
    <property type="entry name" value="GH43_Xsa43E-like"/>
    <property type="match status" value="1"/>
</dbReference>
<reference evidence="10" key="4">
    <citation type="submission" date="2024-05" db="EMBL/GenBank/DDBJ databases">
        <authorList>
            <person name="Sun Q."/>
            <person name="Zhou Y."/>
        </authorList>
    </citation>
    <scope>NUCLEOTIDE SEQUENCE</scope>
    <source>
        <strain evidence="10">CGMCC 1.15644</strain>
    </source>
</reference>
<comment type="caution">
    <text evidence="11">The sequence shown here is derived from an EMBL/GenBank/DDBJ whole genome shotgun (WGS) entry which is preliminary data.</text>
</comment>
<reference evidence="11 12" key="3">
    <citation type="submission" date="2019-03" db="EMBL/GenBank/DDBJ databases">
        <title>Genomic Encyclopedia of Type Strains, Phase IV (KMG-IV): sequencing the most valuable type-strain genomes for metagenomic binning, comparative biology and taxonomic classification.</title>
        <authorList>
            <person name="Goeker M."/>
        </authorList>
    </citation>
    <scope>NUCLEOTIDE SEQUENCE [LARGE SCALE GENOMIC DNA]</scope>
    <source>
        <strain evidence="11 12">DSM 103236</strain>
    </source>
</reference>